<dbReference type="PANTHER" id="PTHR23028:SF53">
    <property type="entry name" value="ACYL_TRANSF_3 DOMAIN-CONTAINING PROTEIN"/>
    <property type="match status" value="1"/>
</dbReference>
<evidence type="ECO:0000313" key="5">
    <source>
        <dbReference type="Proteomes" id="UP001589870"/>
    </source>
</evidence>
<dbReference type="RefSeq" id="WP_394303921.1">
    <property type="nucleotide sequence ID" value="NZ_JBHMQT010000059.1"/>
</dbReference>
<gene>
    <name evidence="4" type="ORF">ACFHYQ_26825</name>
</gene>
<sequence length="432" mass="48142">MTSTTGEIGRTSRLDSIVGLRFLAAFAVFLFHLSILRLFADTTLTDGFFHTFSKAGWVGVSFFFTLSGFILTWSARTEDTALRFWRRRFVKVYPNHLVTYVLALLLIAGSTGAGASVVNLFLLQSWIPDESVYFSVNNPSWSLACEIFFYILFPFLHRGLRRIRPERLWWWAGSVTTIILALPAVALALLPSTPVMMVPDKPAPAYAFWFLYILPCTRVLDFFLGMLLARILLTGLWIGIGLAPLLALLVGCYAISLWLPAVYALVAATVVPLGLVIVATAALDVRGRRTFLHHRSMRWLGEVSFAFYLVQWPVLIYGHRLLGEQRTHSTPAALGIMIAMFVISMVLAWSLYTFVERPLVKRWSVSRRRRGKKSTEPAADGTVQQASPVHAAGSRQQRSAPSPAPTVTEPERQHARHSPARPAPGGADRQLG</sequence>
<evidence type="ECO:0000256" key="1">
    <source>
        <dbReference type="SAM" id="MobiDB-lite"/>
    </source>
</evidence>
<reference evidence="4 5" key="1">
    <citation type="submission" date="2024-09" db="EMBL/GenBank/DDBJ databases">
        <authorList>
            <person name="Sun Q."/>
            <person name="Mori K."/>
        </authorList>
    </citation>
    <scope>NUCLEOTIDE SEQUENCE [LARGE SCALE GENOMIC DNA]</scope>
    <source>
        <strain evidence="4 5">TBRC 1851</strain>
    </source>
</reference>
<feature type="transmembrane region" description="Helical" evidence="2">
    <location>
        <begin position="139"/>
        <end position="156"/>
    </location>
</feature>
<feature type="transmembrane region" description="Helical" evidence="2">
    <location>
        <begin position="209"/>
        <end position="229"/>
    </location>
</feature>
<organism evidence="4 5">
    <name type="scientific">Sphaerimonospora cavernae</name>
    <dbReference type="NCBI Taxonomy" id="1740611"/>
    <lineage>
        <taxon>Bacteria</taxon>
        <taxon>Bacillati</taxon>
        <taxon>Actinomycetota</taxon>
        <taxon>Actinomycetes</taxon>
        <taxon>Streptosporangiales</taxon>
        <taxon>Streptosporangiaceae</taxon>
        <taxon>Sphaerimonospora</taxon>
    </lineage>
</organism>
<dbReference type="PANTHER" id="PTHR23028">
    <property type="entry name" value="ACETYLTRANSFERASE"/>
    <property type="match status" value="1"/>
</dbReference>
<keyword evidence="5" id="KW-1185">Reference proteome</keyword>
<feature type="transmembrane region" description="Helical" evidence="2">
    <location>
        <begin position="20"/>
        <end position="40"/>
    </location>
</feature>
<feature type="transmembrane region" description="Helical" evidence="2">
    <location>
        <begin position="334"/>
        <end position="355"/>
    </location>
</feature>
<keyword evidence="4" id="KW-0012">Acyltransferase</keyword>
<dbReference type="GO" id="GO:0016746">
    <property type="term" value="F:acyltransferase activity"/>
    <property type="evidence" value="ECO:0007669"/>
    <property type="project" value="UniProtKB-KW"/>
</dbReference>
<comment type="caution">
    <text evidence="4">The sequence shown here is derived from an EMBL/GenBank/DDBJ whole genome shotgun (WGS) entry which is preliminary data.</text>
</comment>
<keyword evidence="4" id="KW-0808">Transferase</keyword>
<proteinExistence type="predicted"/>
<keyword evidence="2" id="KW-1133">Transmembrane helix</keyword>
<feature type="domain" description="Acyltransferase 3" evidence="3">
    <location>
        <begin position="16"/>
        <end position="349"/>
    </location>
</feature>
<keyword evidence="2" id="KW-0472">Membrane</keyword>
<evidence type="ECO:0000259" key="3">
    <source>
        <dbReference type="Pfam" id="PF01757"/>
    </source>
</evidence>
<protein>
    <submittedName>
        <fullName evidence="4">Acyltransferase family protein</fullName>
        <ecNumber evidence="4">2.3.-.-</ecNumber>
    </submittedName>
</protein>
<evidence type="ECO:0000256" key="2">
    <source>
        <dbReference type="SAM" id="Phobius"/>
    </source>
</evidence>
<name>A0ABV6UCJ8_9ACTN</name>
<dbReference type="EMBL" id="JBHMQT010000059">
    <property type="protein sequence ID" value="MFC0865919.1"/>
    <property type="molecule type" value="Genomic_DNA"/>
</dbReference>
<feature type="transmembrane region" description="Helical" evidence="2">
    <location>
        <begin position="55"/>
        <end position="76"/>
    </location>
</feature>
<feature type="transmembrane region" description="Helical" evidence="2">
    <location>
        <begin position="303"/>
        <end position="322"/>
    </location>
</feature>
<feature type="transmembrane region" description="Helical" evidence="2">
    <location>
        <begin position="262"/>
        <end position="283"/>
    </location>
</feature>
<evidence type="ECO:0000313" key="4">
    <source>
        <dbReference type="EMBL" id="MFC0865919.1"/>
    </source>
</evidence>
<dbReference type="EC" id="2.3.-.-" evidence="4"/>
<dbReference type="Proteomes" id="UP001589870">
    <property type="component" value="Unassembled WGS sequence"/>
</dbReference>
<dbReference type="InterPro" id="IPR002656">
    <property type="entry name" value="Acyl_transf_3_dom"/>
</dbReference>
<accession>A0ABV6UCJ8</accession>
<feature type="transmembrane region" description="Helical" evidence="2">
    <location>
        <begin position="236"/>
        <end position="256"/>
    </location>
</feature>
<keyword evidence="2" id="KW-0812">Transmembrane</keyword>
<feature type="region of interest" description="Disordered" evidence="1">
    <location>
        <begin position="365"/>
        <end position="432"/>
    </location>
</feature>
<dbReference type="Pfam" id="PF01757">
    <property type="entry name" value="Acyl_transf_3"/>
    <property type="match status" value="1"/>
</dbReference>
<feature type="transmembrane region" description="Helical" evidence="2">
    <location>
        <begin position="168"/>
        <end position="189"/>
    </location>
</feature>
<dbReference type="InterPro" id="IPR050879">
    <property type="entry name" value="Acyltransferase_3"/>
</dbReference>
<feature type="transmembrane region" description="Helical" evidence="2">
    <location>
        <begin position="97"/>
        <end position="127"/>
    </location>
</feature>